<evidence type="ECO:0000256" key="1">
    <source>
        <dbReference type="SAM" id="MobiDB-lite"/>
    </source>
</evidence>
<feature type="non-terminal residue" evidence="2">
    <location>
        <position position="1"/>
    </location>
</feature>
<accession>A0A816XAU0</accession>
<protein>
    <submittedName>
        <fullName evidence="2">Uncharacterized protein</fullName>
    </submittedName>
</protein>
<evidence type="ECO:0000313" key="3">
    <source>
        <dbReference type="EMBL" id="CAF4589420.1"/>
    </source>
</evidence>
<organism evidence="2 4">
    <name type="scientific">Rotaria magnacalcarata</name>
    <dbReference type="NCBI Taxonomy" id="392030"/>
    <lineage>
        <taxon>Eukaryota</taxon>
        <taxon>Metazoa</taxon>
        <taxon>Spiralia</taxon>
        <taxon>Gnathifera</taxon>
        <taxon>Rotifera</taxon>
        <taxon>Eurotatoria</taxon>
        <taxon>Bdelloidea</taxon>
        <taxon>Philodinida</taxon>
        <taxon>Philodinidae</taxon>
        <taxon>Rotaria</taxon>
    </lineage>
</organism>
<evidence type="ECO:0000313" key="2">
    <source>
        <dbReference type="EMBL" id="CAF2143292.1"/>
    </source>
</evidence>
<sequence>FNLDKAINNSLDDNNQSISSNTSSSSINEN</sequence>
<dbReference type="Proteomes" id="UP000663856">
    <property type="component" value="Unassembled WGS sequence"/>
</dbReference>
<evidence type="ECO:0000313" key="4">
    <source>
        <dbReference type="Proteomes" id="UP000663856"/>
    </source>
</evidence>
<dbReference type="EMBL" id="CAJOBJ010101387">
    <property type="protein sequence ID" value="CAF4589420.1"/>
    <property type="molecule type" value="Genomic_DNA"/>
</dbReference>
<dbReference type="AlphaFoldDB" id="A0A816XAU0"/>
<comment type="caution">
    <text evidence="2">The sequence shown here is derived from an EMBL/GenBank/DDBJ whole genome shotgun (WGS) entry which is preliminary data.</text>
</comment>
<reference evidence="2" key="1">
    <citation type="submission" date="2021-02" db="EMBL/GenBank/DDBJ databases">
        <authorList>
            <person name="Nowell W R."/>
        </authorList>
    </citation>
    <scope>NUCLEOTIDE SEQUENCE</scope>
</reference>
<dbReference type="EMBL" id="CAJNRF010012702">
    <property type="protein sequence ID" value="CAF2143292.1"/>
    <property type="molecule type" value="Genomic_DNA"/>
</dbReference>
<feature type="compositionally biased region" description="Low complexity" evidence="1">
    <location>
        <begin position="14"/>
        <end position="30"/>
    </location>
</feature>
<proteinExistence type="predicted"/>
<gene>
    <name evidence="3" type="ORF">GIL414_LOCUS38431</name>
    <name evidence="2" type="ORF">WKI299_LOCUS28778</name>
</gene>
<feature type="region of interest" description="Disordered" evidence="1">
    <location>
        <begin position="1"/>
        <end position="30"/>
    </location>
</feature>
<dbReference type="Proteomes" id="UP000681720">
    <property type="component" value="Unassembled WGS sequence"/>
</dbReference>
<name>A0A816XAU0_9BILA</name>